<evidence type="ECO:0000313" key="1">
    <source>
        <dbReference type="EMBL" id="EGT58744.1"/>
    </source>
</evidence>
<dbReference type="OMA" id="EDECRYV"/>
<evidence type="ECO:0000313" key="2">
    <source>
        <dbReference type="Proteomes" id="UP000008068"/>
    </source>
</evidence>
<reference evidence="2" key="1">
    <citation type="submission" date="2011-07" db="EMBL/GenBank/DDBJ databases">
        <authorList>
            <consortium name="Caenorhabditis brenneri Sequencing and Analysis Consortium"/>
            <person name="Wilson R.K."/>
        </authorList>
    </citation>
    <scope>NUCLEOTIDE SEQUENCE [LARGE SCALE GENOMIC DNA]</scope>
    <source>
        <strain evidence="2">PB2801</strain>
    </source>
</reference>
<keyword evidence="2" id="KW-1185">Reference proteome</keyword>
<dbReference type="InParanoid" id="G0PJ63"/>
<dbReference type="AlphaFoldDB" id="G0PJ63"/>
<gene>
    <name evidence="1" type="ORF">CAEBREN_11496</name>
</gene>
<name>G0PJ63_CAEBE</name>
<dbReference type="STRING" id="135651.G0PJ63"/>
<dbReference type="EMBL" id="GL380645">
    <property type="protein sequence ID" value="EGT58744.1"/>
    <property type="molecule type" value="Genomic_DNA"/>
</dbReference>
<protein>
    <submittedName>
        <fullName evidence="1">Uncharacterized protein</fullName>
    </submittedName>
</protein>
<dbReference type="eggNOG" id="KOG0987">
    <property type="taxonomic scope" value="Eukaryota"/>
</dbReference>
<accession>G0PJ63</accession>
<dbReference type="HOGENOM" id="CLU_1887578_0_0_1"/>
<organism evidence="2">
    <name type="scientific">Caenorhabditis brenneri</name>
    <name type="common">Nematode worm</name>
    <dbReference type="NCBI Taxonomy" id="135651"/>
    <lineage>
        <taxon>Eukaryota</taxon>
        <taxon>Metazoa</taxon>
        <taxon>Ecdysozoa</taxon>
        <taxon>Nematoda</taxon>
        <taxon>Chromadorea</taxon>
        <taxon>Rhabditida</taxon>
        <taxon>Rhabditina</taxon>
        <taxon>Rhabditomorpha</taxon>
        <taxon>Rhabditoidea</taxon>
        <taxon>Rhabditidae</taxon>
        <taxon>Peloderinae</taxon>
        <taxon>Caenorhabditis</taxon>
    </lineage>
</organism>
<dbReference type="Proteomes" id="UP000008068">
    <property type="component" value="Unassembled WGS sequence"/>
</dbReference>
<proteinExistence type="predicted"/>
<sequence>MVPANMVDTRGIYYKDMPEHFQFVKGEWVPRGRATKCIGRMHFVSPREQERFALRLLLLNIADATSYEHLQTVNGQEYKTCVEAAKAAGYLTEDSFYEKSLEEAATFNTAPQLRSFFLTLLMFGEVHNAEDLWNK</sequence>
<dbReference type="OrthoDB" id="5866987at2759"/>